<dbReference type="PROSITE" id="PS50005">
    <property type="entry name" value="TPR"/>
    <property type="match status" value="3"/>
</dbReference>
<dbReference type="OrthoDB" id="7637125at2"/>
<dbReference type="Pfam" id="PF14559">
    <property type="entry name" value="TPR_19"/>
    <property type="match status" value="5"/>
</dbReference>
<dbReference type="RefSeq" id="WP_064040051.1">
    <property type="nucleotide sequence ID" value="NZ_LUUJ01000062.1"/>
</dbReference>
<keyword evidence="2 3" id="KW-0802">TPR repeat</keyword>
<evidence type="ECO:0000313" key="4">
    <source>
        <dbReference type="EMBL" id="OAI18053.1"/>
    </source>
</evidence>
<evidence type="ECO:0000256" key="1">
    <source>
        <dbReference type="ARBA" id="ARBA00022737"/>
    </source>
</evidence>
<dbReference type="PANTHER" id="PTHR45586:SF1">
    <property type="entry name" value="LIPOPOLYSACCHARIDE ASSEMBLY PROTEIN B"/>
    <property type="match status" value="1"/>
</dbReference>
<dbReference type="PROSITE" id="PS51257">
    <property type="entry name" value="PROKAR_LIPOPROTEIN"/>
    <property type="match status" value="1"/>
</dbReference>
<accession>A0A177NKW2</accession>
<feature type="repeat" description="TPR" evidence="3">
    <location>
        <begin position="29"/>
        <end position="62"/>
    </location>
</feature>
<feature type="repeat" description="TPR" evidence="3">
    <location>
        <begin position="508"/>
        <end position="541"/>
    </location>
</feature>
<organism evidence="4 5">
    <name type="scientific">Methylomonas koyamae</name>
    <dbReference type="NCBI Taxonomy" id="702114"/>
    <lineage>
        <taxon>Bacteria</taxon>
        <taxon>Pseudomonadati</taxon>
        <taxon>Pseudomonadota</taxon>
        <taxon>Gammaproteobacteria</taxon>
        <taxon>Methylococcales</taxon>
        <taxon>Methylococcaceae</taxon>
        <taxon>Methylomonas</taxon>
    </lineage>
</organism>
<comment type="caution">
    <text evidence="4">The sequence shown here is derived from an EMBL/GenBank/DDBJ whole genome shotgun (WGS) entry which is preliminary data.</text>
</comment>
<dbReference type="InterPro" id="IPR051012">
    <property type="entry name" value="CellSynth/LPSAsmb/PSIAsmb"/>
</dbReference>
<dbReference type="AlphaFoldDB" id="A0A177NKW2"/>
<reference evidence="4 5" key="1">
    <citation type="submission" date="2016-03" db="EMBL/GenBank/DDBJ databases">
        <authorList>
            <person name="Ploux O."/>
        </authorList>
    </citation>
    <scope>NUCLEOTIDE SEQUENCE [LARGE SCALE GENOMIC DNA]</scope>
    <source>
        <strain evidence="4 5">R-45378</strain>
    </source>
</reference>
<dbReference type="Pfam" id="PF13432">
    <property type="entry name" value="TPR_16"/>
    <property type="match status" value="3"/>
</dbReference>
<dbReference type="Proteomes" id="UP000077857">
    <property type="component" value="Unassembled WGS sequence"/>
</dbReference>
<dbReference type="SMART" id="SM00028">
    <property type="entry name" value="TPR"/>
    <property type="match status" value="18"/>
</dbReference>
<feature type="repeat" description="TPR" evidence="3">
    <location>
        <begin position="576"/>
        <end position="609"/>
    </location>
</feature>
<gene>
    <name evidence="4" type="ORF">A1507_09910</name>
</gene>
<evidence type="ECO:0000256" key="3">
    <source>
        <dbReference type="PROSITE-ProRule" id="PRU00339"/>
    </source>
</evidence>
<dbReference type="InterPro" id="IPR019734">
    <property type="entry name" value="TPR_rpt"/>
</dbReference>
<dbReference type="PANTHER" id="PTHR45586">
    <property type="entry name" value="TPR REPEAT-CONTAINING PROTEIN PA4667"/>
    <property type="match status" value="1"/>
</dbReference>
<dbReference type="InterPro" id="IPR011990">
    <property type="entry name" value="TPR-like_helical_dom_sf"/>
</dbReference>
<sequence length="794" mass="87986">MTTHKFLKNLGIVVLTTGLVACNGAEERKAKYMEEGKQLFQAGDYEKAQLAFKNVLQIDPKDAESRFQMAEALSKQGKIEAAFKEYSSVVAGNENHVMARVRVGQLLLLNRMVDDAEKMAGEALAKEPSNVEALVLLAGVQSAKNNNDGAIASVERALKQSPDDVPATLMMASIQARLDKTDQAIAMLKEAIAKKADNVPLRSMLAGLYAKTKQAAEAENTLAEIVKIEPQQLQHYRSLALFQVSTQQVDKAEATLRDAAAKMPDNDTAKTYLIDFLLEKRSPEVAIAELLPMIEQKPDAYELKFKLANIHLAKKEFDKTEATLKEIVDRDKLGPSAITARNKLAALYALTKRGDEAKGLIKEVLENNPRDAEALTMRGQFALAENRIPDAIADFRAVLVDQPNNTGVLKMLSAAHLRNNEDELARENMEKVVSLAPADETAQLDLVGLMLKGNKPDQAKQQLETLLKANPKSLKGLEALFKLEVTQKHWDKAQAAAKQVQELNDKDATGFYMSGLAYQAENKLAESVDAFQKALERKPDAVEPLTEMVKSYLVLKQSDKALAKLQQVVKQQPDHFVAYNLIGGAYLNEQKFAEAKTAYQKAQSIKPDWYSPYRNLALIELAQKNKAGAIDIYKKGIEKTGGAMELVDDLARLYHREGQNQEVLALYETSYKQHPDSAVAVNNLASYLSDFAATPENLERAAKLAEPLLKTNNPNMLDTVAWIAYKQGNFDKAKEIMAKSIERDAQSPIANYHMGMIYYKMNDPVKAREHLQKAVDKKVEFDGLAEAKEVLGKL</sequence>
<dbReference type="SUPFAM" id="SSF48452">
    <property type="entry name" value="TPR-like"/>
    <property type="match status" value="4"/>
</dbReference>
<keyword evidence="1" id="KW-0677">Repeat</keyword>
<protein>
    <submittedName>
        <fullName evidence="4">Uncharacterized protein</fullName>
    </submittedName>
</protein>
<evidence type="ECO:0000256" key="2">
    <source>
        <dbReference type="ARBA" id="ARBA00022803"/>
    </source>
</evidence>
<proteinExistence type="predicted"/>
<evidence type="ECO:0000313" key="5">
    <source>
        <dbReference type="Proteomes" id="UP000077857"/>
    </source>
</evidence>
<dbReference type="EMBL" id="LUUJ01000062">
    <property type="protein sequence ID" value="OAI18053.1"/>
    <property type="molecule type" value="Genomic_DNA"/>
</dbReference>
<dbReference type="Gene3D" id="1.25.40.10">
    <property type="entry name" value="Tetratricopeptide repeat domain"/>
    <property type="match status" value="3"/>
</dbReference>
<name>A0A177NKW2_9GAMM</name>